<reference evidence="1" key="1">
    <citation type="submission" date="2014-11" db="EMBL/GenBank/DDBJ databases">
        <authorList>
            <person name="Amaro Gonzalez C."/>
        </authorList>
    </citation>
    <scope>NUCLEOTIDE SEQUENCE</scope>
</reference>
<organism evidence="1">
    <name type="scientific">Anguilla anguilla</name>
    <name type="common">European freshwater eel</name>
    <name type="synonym">Muraena anguilla</name>
    <dbReference type="NCBI Taxonomy" id="7936"/>
    <lineage>
        <taxon>Eukaryota</taxon>
        <taxon>Metazoa</taxon>
        <taxon>Chordata</taxon>
        <taxon>Craniata</taxon>
        <taxon>Vertebrata</taxon>
        <taxon>Euteleostomi</taxon>
        <taxon>Actinopterygii</taxon>
        <taxon>Neopterygii</taxon>
        <taxon>Teleostei</taxon>
        <taxon>Anguilliformes</taxon>
        <taxon>Anguillidae</taxon>
        <taxon>Anguilla</taxon>
    </lineage>
</organism>
<dbReference type="AlphaFoldDB" id="A0A0E9QM48"/>
<name>A0A0E9QM48_ANGAN</name>
<reference evidence="1" key="2">
    <citation type="journal article" date="2015" name="Fish Shellfish Immunol.">
        <title>Early steps in the European eel (Anguilla anguilla)-Vibrio vulnificus interaction in the gills: Role of the RtxA13 toxin.</title>
        <authorList>
            <person name="Callol A."/>
            <person name="Pajuelo D."/>
            <person name="Ebbesson L."/>
            <person name="Teles M."/>
            <person name="MacKenzie S."/>
            <person name="Amaro C."/>
        </authorList>
    </citation>
    <scope>NUCLEOTIDE SEQUENCE</scope>
</reference>
<proteinExistence type="predicted"/>
<evidence type="ECO:0000313" key="1">
    <source>
        <dbReference type="EMBL" id="JAH17345.1"/>
    </source>
</evidence>
<accession>A0A0E9QM48</accession>
<protein>
    <submittedName>
        <fullName evidence="1">Uncharacterized protein</fullName>
    </submittedName>
</protein>
<dbReference type="EMBL" id="GBXM01091232">
    <property type="protein sequence ID" value="JAH17345.1"/>
    <property type="molecule type" value="Transcribed_RNA"/>
</dbReference>
<sequence>MPSKKNDSLYFYTSLNMQSPKSLKAESKVKLKKDTTEQGD</sequence>